<dbReference type="EMBL" id="MT740744">
    <property type="protein sequence ID" value="QMV33513.1"/>
    <property type="molecule type" value="Genomic_DNA"/>
</dbReference>
<name>A0A7G5BB40_9CAUD</name>
<reference evidence="1 2" key="1">
    <citation type="submission" date="2020-07" db="EMBL/GenBank/DDBJ databases">
        <title>Ralstonia phages.</title>
        <authorList>
            <person name="Trotereau A."/>
            <person name="Boyer C."/>
            <person name="Torres-Barcelo C."/>
        </authorList>
    </citation>
    <scope>NUCLEOTIDE SEQUENCE [LARGE SCALE GENOMIC DNA]</scope>
</reference>
<sequence length="146" mass="16546">MLTDRQIDDIAEAYREEYGQLCDADDMREFARRCVRAQADAQPVGWRPAFPFHRGDFTRGVPSDATVEHLRAQGVEIEYAYSRPATSEAARAEELRHALAVARDHMRVMSNWIKFSDPAAYSWSCAVIDRVNAALERGEQQSTTPV</sequence>
<evidence type="ECO:0000313" key="1">
    <source>
        <dbReference type="EMBL" id="QMV33513.1"/>
    </source>
</evidence>
<organism evidence="1 2">
    <name type="scientific">Ralstonia phage Jenny</name>
    <dbReference type="NCBI Taxonomy" id="2759714"/>
    <lineage>
        <taxon>Viruses</taxon>
        <taxon>Duplodnaviria</taxon>
        <taxon>Heunggongvirae</taxon>
        <taxon>Uroviricota</taxon>
        <taxon>Caudoviricetes</taxon>
        <taxon>Bakolyvirus</taxon>
        <taxon>Bakolyvirus bakoly</taxon>
    </lineage>
</organism>
<protein>
    <submittedName>
        <fullName evidence="1">Uncharacterized protein</fullName>
    </submittedName>
</protein>
<dbReference type="Proteomes" id="UP000515504">
    <property type="component" value="Segment"/>
</dbReference>
<gene>
    <name evidence="1" type="ORF">30B_00006</name>
</gene>
<accession>A0A7G5BB40</accession>
<evidence type="ECO:0000313" key="2">
    <source>
        <dbReference type="Proteomes" id="UP000515504"/>
    </source>
</evidence>
<proteinExistence type="predicted"/>